<dbReference type="EMBL" id="CAUOFW020003970">
    <property type="protein sequence ID" value="CAK9163198.1"/>
    <property type="molecule type" value="Genomic_DNA"/>
</dbReference>
<accession>A0ABC8T802</accession>
<feature type="transmembrane region" description="Helical" evidence="1">
    <location>
        <begin position="61"/>
        <end position="82"/>
    </location>
</feature>
<dbReference type="AlphaFoldDB" id="A0ABC8T802"/>
<keyword evidence="1" id="KW-1133">Transmembrane helix</keyword>
<gene>
    <name evidence="2" type="ORF">ILEXP_LOCUS32234</name>
</gene>
<proteinExistence type="predicted"/>
<evidence type="ECO:0000313" key="2">
    <source>
        <dbReference type="EMBL" id="CAK9163198.1"/>
    </source>
</evidence>
<dbReference type="Proteomes" id="UP001642360">
    <property type="component" value="Unassembled WGS sequence"/>
</dbReference>
<sequence length="167" mass="18617">MAFRTPNYLKSMVSRLRGSYTFTTSTPPNTKAAYAAPIPMAPDVGPSQDAKLPRRSKGDLVPVYVALGMIVTSMSFGIYTGLLQVKYAPNVFVKKSRRETLPEVVEPEHVVDESTKFINKSFFRKVAHIQESNRQQVMSDPIRGDVFARLQPRAETLKSVGVDPKLN</sequence>
<evidence type="ECO:0000256" key="1">
    <source>
        <dbReference type="SAM" id="Phobius"/>
    </source>
</evidence>
<protein>
    <submittedName>
        <fullName evidence="2">Uncharacterized protein</fullName>
    </submittedName>
</protein>
<reference evidence="2 3" key="1">
    <citation type="submission" date="2024-02" db="EMBL/GenBank/DDBJ databases">
        <authorList>
            <person name="Vignale AGUSTIN F."/>
            <person name="Sosa J E."/>
            <person name="Modenutti C."/>
        </authorList>
    </citation>
    <scope>NUCLEOTIDE SEQUENCE [LARGE SCALE GENOMIC DNA]</scope>
</reference>
<comment type="caution">
    <text evidence="2">The sequence shown here is derived from an EMBL/GenBank/DDBJ whole genome shotgun (WGS) entry which is preliminary data.</text>
</comment>
<dbReference type="PANTHER" id="PTHR33919:SF11">
    <property type="entry name" value="EXPRESSED PROTEIN"/>
    <property type="match status" value="1"/>
</dbReference>
<evidence type="ECO:0000313" key="3">
    <source>
        <dbReference type="Proteomes" id="UP001642360"/>
    </source>
</evidence>
<organism evidence="2 3">
    <name type="scientific">Ilex paraguariensis</name>
    <name type="common">yerba mate</name>
    <dbReference type="NCBI Taxonomy" id="185542"/>
    <lineage>
        <taxon>Eukaryota</taxon>
        <taxon>Viridiplantae</taxon>
        <taxon>Streptophyta</taxon>
        <taxon>Embryophyta</taxon>
        <taxon>Tracheophyta</taxon>
        <taxon>Spermatophyta</taxon>
        <taxon>Magnoliopsida</taxon>
        <taxon>eudicotyledons</taxon>
        <taxon>Gunneridae</taxon>
        <taxon>Pentapetalae</taxon>
        <taxon>asterids</taxon>
        <taxon>campanulids</taxon>
        <taxon>Aquifoliales</taxon>
        <taxon>Aquifoliaceae</taxon>
        <taxon>Ilex</taxon>
    </lineage>
</organism>
<dbReference type="PANTHER" id="PTHR33919">
    <property type="entry name" value="OS09G0127700 PROTEIN"/>
    <property type="match status" value="1"/>
</dbReference>
<keyword evidence="1" id="KW-0472">Membrane</keyword>
<name>A0ABC8T802_9AQUA</name>
<keyword evidence="3" id="KW-1185">Reference proteome</keyword>
<keyword evidence="1" id="KW-0812">Transmembrane</keyword>